<accession>A0A4R7SQV6</accession>
<reference evidence="2 3" key="1">
    <citation type="submission" date="2019-03" db="EMBL/GenBank/DDBJ databases">
        <title>Genomic Encyclopedia of Archaeal and Bacterial Type Strains, Phase II (KMG-II): from individual species to whole genera.</title>
        <authorList>
            <person name="Goeker M."/>
        </authorList>
    </citation>
    <scope>NUCLEOTIDE SEQUENCE [LARGE SCALE GENOMIC DNA]</scope>
    <source>
        <strain evidence="2 3">ATCC 25309</strain>
    </source>
</reference>
<protein>
    <submittedName>
        <fullName evidence="2">Uncharacterized protein DUF87</fullName>
    </submittedName>
</protein>
<evidence type="ECO:0000259" key="1">
    <source>
        <dbReference type="Pfam" id="PF01935"/>
    </source>
</evidence>
<dbReference type="PANTHER" id="PTHR30121:SF6">
    <property type="entry name" value="SLR6007 PROTEIN"/>
    <property type="match status" value="1"/>
</dbReference>
<name>A0A4R7SQV6_9BACT</name>
<dbReference type="InterPro" id="IPR002789">
    <property type="entry name" value="HerA_central"/>
</dbReference>
<dbReference type="AlphaFoldDB" id="A0A4R7SQV6"/>
<comment type="caution">
    <text evidence="2">The sequence shown here is derived from an EMBL/GenBank/DDBJ whole genome shotgun (WGS) entry which is preliminary data.</text>
</comment>
<dbReference type="SUPFAM" id="SSF52540">
    <property type="entry name" value="P-loop containing nucleoside triphosphate hydrolases"/>
    <property type="match status" value="1"/>
</dbReference>
<dbReference type="CDD" id="cd01127">
    <property type="entry name" value="TrwB_TraG_TraD_VirD4"/>
    <property type="match status" value="1"/>
</dbReference>
<dbReference type="Proteomes" id="UP000295662">
    <property type="component" value="Unassembled WGS sequence"/>
</dbReference>
<gene>
    <name evidence="2" type="ORF">EI77_00093</name>
</gene>
<dbReference type="RefSeq" id="WP_133792792.1">
    <property type="nucleotide sequence ID" value="NZ_SOCA01000001.1"/>
</dbReference>
<dbReference type="Pfam" id="PF01935">
    <property type="entry name" value="DUF87"/>
    <property type="match status" value="1"/>
</dbReference>
<dbReference type="Gene3D" id="3.40.50.300">
    <property type="entry name" value="P-loop containing nucleotide triphosphate hydrolases"/>
    <property type="match status" value="2"/>
</dbReference>
<dbReference type="EMBL" id="SOCA01000001">
    <property type="protein sequence ID" value="TDU80796.1"/>
    <property type="molecule type" value="Genomic_DNA"/>
</dbReference>
<proteinExistence type="predicted"/>
<dbReference type="OrthoDB" id="185789at2"/>
<feature type="domain" description="Helicase HerA central" evidence="1">
    <location>
        <begin position="18"/>
        <end position="68"/>
    </location>
</feature>
<dbReference type="InterPro" id="IPR027417">
    <property type="entry name" value="P-loop_NTPase"/>
</dbReference>
<sequence length="424" mass="47512">MNDESIFFGHRHTYGGFKVPYFLPLAELSRHAYVLGKSGTGKSTLLQLLIDGLIQAGHGVGVFDPHGDLALWTLDAVPRSRLDDVIYLNFGDEEYAPSLNFVSDQVPFEARPRLASALVSAFRHLWFESWGPRLENILYHSLRVLIDCQNTSLIALPRLLTDDVYRAWAVRQCRDPFIRAFWEREYEVWDKRFRTEAIAPVLNKLGQLAAFPPVRHSLGQVKMKVNLHAVLDEGKILVVNLDKGKLGEDAARLLGALLTASLAAMAMERSSMPASARKPFTLILDEAHGFLSDAMATVLSESRKFGLQLVMAHQFLGQLSPFMREAVLGNAGSIFAFRVSGEDSEVMGANYGHSMAPGLFAELPAFTVLVRPAEDVMQPIRVSVGPPKQFAKRHRDPAMIRSRQRFCSPRQNVESKLRRWSDQK</sequence>
<evidence type="ECO:0000313" key="2">
    <source>
        <dbReference type="EMBL" id="TDU80796.1"/>
    </source>
</evidence>
<keyword evidence="3" id="KW-1185">Reference proteome</keyword>
<evidence type="ECO:0000313" key="3">
    <source>
        <dbReference type="Proteomes" id="UP000295662"/>
    </source>
</evidence>
<dbReference type="PANTHER" id="PTHR30121">
    <property type="entry name" value="UNCHARACTERIZED PROTEIN YJGR-RELATED"/>
    <property type="match status" value="1"/>
</dbReference>
<organism evidence="2 3">
    <name type="scientific">Prosthecobacter fusiformis</name>
    <dbReference type="NCBI Taxonomy" id="48464"/>
    <lineage>
        <taxon>Bacteria</taxon>
        <taxon>Pseudomonadati</taxon>
        <taxon>Verrucomicrobiota</taxon>
        <taxon>Verrucomicrobiia</taxon>
        <taxon>Verrucomicrobiales</taxon>
        <taxon>Verrucomicrobiaceae</taxon>
        <taxon>Prosthecobacter</taxon>
    </lineage>
</organism>
<dbReference type="InterPro" id="IPR051162">
    <property type="entry name" value="T4SS_component"/>
</dbReference>